<dbReference type="InterPro" id="IPR008615">
    <property type="entry name" value="FNIP"/>
</dbReference>
<dbReference type="EMBL" id="MK072205">
    <property type="protein sequence ID" value="AYV80066.1"/>
    <property type="molecule type" value="Genomic_DNA"/>
</dbReference>
<reference evidence="1" key="1">
    <citation type="submission" date="2018-10" db="EMBL/GenBank/DDBJ databases">
        <title>Hidden diversity of soil giant viruses.</title>
        <authorList>
            <person name="Schulz F."/>
            <person name="Alteio L."/>
            <person name="Goudeau D."/>
            <person name="Ryan E.M."/>
            <person name="Malmstrom R.R."/>
            <person name="Blanchard J."/>
            <person name="Woyke T."/>
        </authorList>
    </citation>
    <scope>NUCLEOTIDE SEQUENCE</scope>
    <source>
        <strain evidence="1">GAV1</strain>
    </source>
</reference>
<dbReference type="PANTHER" id="PTHR32134:SF169">
    <property type="entry name" value="FNIP REPEAT-CONTAINING PROTEIN-RELATED"/>
    <property type="match status" value="1"/>
</dbReference>
<accession>A0A3G4ZYQ7</accession>
<dbReference type="PANTHER" id="PTHR32134">
    <property type="entry name" value="FNIP REPEAT-CONTAINING PROTEIN"/>
    <property type="match status" value="1"/>
</dbReference>
<evidence type="ECO:0000313" key="1">
    <source>
        <dbReference type="EMBL" id="AYV80066.1"/>
    </source>
</evidence>
<sequence>MYNIERYYNRDKTELRFKRTFIKSLDGIIFSEKLQCITFSVYYNKSLDNVIFPDSLQKIIFGRKFNKSIDTLGATKNSSNLHTIIFGHNFNQPLNNLPSSIEHLTFHIPHNIREHNKSTILTKDNQNN</sequence>
<proteinExistence type="predicted"/>
<dbReference type="Pfam" id="PF05725">
    <property type="entry name" value="FNIP"/>
    <property type="match status" value="2"/>
</dbReference>
<protein>
    <recommendedName>
        <fullName evidence="2">FNIP repeat-containing protein</fullName>
    </recommendedName>
</protein>
<dbReference type="InterPro" id="IPR051251">
    <property type="entry name" value="STK_FNIP-Repeat"/>
</dbReference>
<organism evidence="1">
    <name type="scientific">Gaeavirus sp</name>
    <dbReference type="NCBI Taxonomy" id="2487767"/>
    <lineage>
        <taxon>Viruses</taxon>
        <taxon>Varidnaviria</taxon>
        <taxon>Bamfordvirae</taxon>
        <taxon>Nucleocytoviricota</taxon>
        <taxon>Megaviricetes</taxon>
        <taxon>Imitervirales</taxon>
        <taxon>Mimiviridae</taxon>
        <taxon>Klosneuvirinae</taxon>
    </lineage>
</organism>
<gene>
    <name evidence="1" type="ORF">Gaeavirus7_23</name>
</gene>
<evidence type="ECO:0008006" key="2">
    <source>
        <dbReference type="Google" id="ProtNLM"/>
    </source>
</evidence>
<name>A0A3G4ZYQ7_9VIRU</name>